<feature type="compositionally biased region" description="Basic residues" evidence="1">
    <location>
        <begin position="104"/>
        <end position="113"/>
    </location>
</feature>
<evidence type="ECO:0000313" key="3">
    <source>
        <dbReference type="Proteomes" id="UP001582793"/>
    </source>
</evidence>
<dbReference type="Proteomes" id="UP001582793">
    <property type="component" value="Unassembled WGS sequence"/>
</dbReference>
<dbReference type="InterPro" id="IPR029055">
    <property type="entry name" value="Ntn_hydrolases_N"/>
</dbReference>
<name>A0ABV5CQ40_9ACTN</name>
<proteinExistence type="predicted"/>
<dbReference type="Gene3D" id="3.60.20.10">
    <property type="entry name" value="Glutamine Phosphoribosylpyrophosphate, subunit 1, domain 1"/>
    <property type="match status" value="1"/>
</dbReference>
<sequence length="113" mass="11855">MTGIGGPGDEFGGTATPVPGGGHSVCLMTPDPAGRAVEGAPWRFVADLRADGPRLRDVLRHGACELPTSPDYDDQTVAHARGETHPVPLTGPQPGRDRTLTLRPLRRRGGRSG</sequence>
<dbReference type="RefSeq" id="WP_375734360.1">
    <property type="nucleotide sequence ID" value="NZ_JBCGDC010000031.1"/>
</dbReference>
<dbReference type="InterPro" id="IPR002692">
    <property type="entry name" value="S45"/>
</dbReference>
<organism evidence="2 3">
    <name type="scientific">Polymorphospora lycopeni</name>
    <dbReference type="NCBI Taxonomy" id="3140240"/>
    <lineage>
        <taxon>Bacteria</taxon>
        <taxon>Bacillati</taxon>
        <taxon>Actinomycetota</taxon>
        <taxon>Actinomycetes</taxon>
        <taxon>Micromonosporales</taxon>
        <taxon>Micromonosporaceae</taxon>
        <taxon>Polymorphospora</taxon>
    </lineage>
</organism>
<evidence type="ECO:0000313" key="2">
    <source>
        <dbReference type="EMBL" id="MFB6394123.1"/>
    </source>
</evidence>
<accession>A0ABV5CQ40</accession>
<feature type="compositionally biased region" description="Gly residues" evidence="1">
    <location>
        <begin position="1"/>
        <end position="11"/>
    </location>
</feature>
<reference evidence="2 3" key="1">
    <citation type="submission" date="2024-04" db="EMBL/GenBank/DDBJ databases">
        <title>Polymorphospora sp. isolated from Baiyangdian Lake in Xiong'an New Area.</title>
        <authorList>
            <person name="Zhang X."/>
            <person name="Liu J."/>
        </authorList>
    </citation>
    <scope>NUCLEOTIDE SEQUENCE [LARGE SCALE GENOMIC DNA]</scope>
    <source>
        <strain evidence="2 3">2-325</strain>
    </source>
</reference>
<dbReference type="EMBL" id="JBCGDC010000031">
    <property type="protein sequence ID" value="MFB6394123.1"/>
    <property type="molecule type" value="Genomic_DNA"/>
</dbReference>
<feature type="region of interest" description="Disordered" evidence="1">
    <location>
        <begin position="82"/>
        <end position="113"/>
    </location>
</feature>
<dbReference type="Pfam" id="PF01804">
    <property type="entry name" value="Penicil_amidase"/>
    <property type="match status" value="1"/>
</dbReference>
<protein>
    <submittedName>
        <fullName evidence="2">Penicillin acylase family protein</fullName>
    </submittedName>
</protein>
<evidence type="ECO:0000256" key="1">
    <source>
        <dbReference type="SAM" id="MobiDB-lite"/>
    </source>
</evidence>
<feature type="region of interest" description="Disordered" evidence="1">
    <location>
        <begin position="1"/>
        <end position="24"/>
    </location>
</feature>
<keyword evidence="3" id="KW-1185">Reference proteome</keyword>
<comment type="caution">
    <text evidence="2">The sequence shown here is derived from an EMBL/GenBank/DDBJ whole genome shotgun (WGS) entry which is preliminary data.</text>
</comment>
<dbReference type="SUPFAM" id="SSF56235">
    <property type="entry name" value="N-terminal nucleophile aminohydrolases (Ntn hydrolases)"/>
    <property type="match status" value="1"/>
</dbReference>
<gene>
    <name evidence="2" type="ORF">AAFH96_13540</name>
</gene>